<dbReference type="RefSeq" id="WP_158380357.1">
    <property type="nucleotide sequence ID" value="NZ_CP028359.1"/>
</dbReference>
<keyword evidence="2 4" id="KW-0396">Initiation factor</keyword>
<dbReference type="GO" id="GO:0005829">
    <property type="term" value="C:cytosol"/>
    <property type="evidence" value="ECO:0007669"/>
    <property type="project" value="TreeGrafter"/>
</dbReference>
<reference evidence="7 8" key="1">
    <citation type="submission" date="2018-03" db="EMBL/GenBank/DDBJ databases">
        <title>A parallel universe: an anciently diverged bacterial symbiosis in a Hawaiian planthopper (Hemiptera: Cixiidae) reveals rearranged nutritional responsibilities.</title>
        <authorList>
            <person name="Bennett G."/>
            <person name="Mao M."/>
        </authorList>
    </citation>
    <scope>NUCLEOTIDE SEQUENCE [LARGE SCALE GENOMIC DNA]</scope>
    <source>
        <strain evidence="7 8">OLIH</strain>
    </source>
</reference>
<dbReference type="EMBL" id="CP028359">
    <property type="protein sequence ID" value="AXN02648.1"/>
    <property type="molecule type" value="Genomic_DNA"/>
</dbReference>
<evidence type="ECO:0000256" key="1">
    <source>
        <dbReference type="ARBA" id="ARBA00010939"/>
    </source>
</evidence>
<dbReference type="SUPFAM" id="SSF50249">
    <property type="entry name" value="Nucleic acid-binding proteins"/>
    <property type="match status" value="1"/>
</dbReference>
<evidence type="ECO:0000313" key="8">
    <source>
        <dbReference type="Proteomes" id="UP000257017"/>
    </source>
</evidence>
<feature type="domain" description="S1-like" evidence="6">
    <location>
        <begin position="1"/>
        <end position="71"/>
    </location>
</feature>
<comment type="subcellular location">
    <subcellularLocation>
        <location evidence="4">Cytoplasm</location>
    </subcellularLocation>
</comment>
<dbReference type="GO" id="GO:0019843">
    <property type="term" value="F:rRNA binding"/>
    <property type="evidence" value="ECO:0007669"/>
    <property type="project" value="UniProtKB-UniRule"/>
</dbReference>
<sequence length="71" mass="8446">MTKEKYMKYNGIVTKALPNATFKVQLKDKRIVTGYIKGKLRMNYIKILPGDKVKLHISYYDLTKARIIYRY</sequence>
<evidence type="ECO:0000256" key="3">
    <source>
        <dbReference type="ARBA" id="ARBA00022917"/>
    </source>
</evidence>
<dbReference type="InterPro" id="IPR006196">
    <property type="entry name" value="RNA-binding_domain_S1_IF1"/>
</dbReference>
<dbReference type="NCBIfam" id="TIGR00008">
    <property type="entry name" value="infA"/>
    <property type="match status" value="1"/>
</dbReference>
<dbReference type="Proteomes" id="UP000257017">
    <property type="component" value="Chromosome"/>
</dbReference>
<dbReference type="CDD" id="cd04451">
    <property type="entry name" value="S1_IF1"/>
    <property type="match status" value="1"/>
</dbReference>
<dbReference type="GO" id="GO:0003743">
    <property type="term" value="F:translation initiation factor activity"/>
    <property type="evidence" value="ECO:0007669"/>
    <property type="project" value="UniProtKB-UniRule"/>
</dbReference>
<name>A0A346E0Z3_9FLAO</name>
<keyword evidence="4" id="KW-0963">Cytoplasm</keyword>
<dbReference type="HAMAP" id="MF_00075">
    <property type="entry name" value="IF_1"/>
    <property type="match status" value="1"/>
</dbReference>
<dbReference type="InterPro" id="IPR012340">
    <property type="entry name" value="NA-bd_OB-fold"/>
</dbReference>
<organism evidence="7 8">
    <name type="scientific">Candidatus Karelsulcia muelleri</name>
    <dbReference type="NCBI Taxonomy" id="336810"/>
    <lineage>
        <taxon>Bacteria</taxon>
        <taxon>Pseudomonadati</taxon>
        <taxon>Bacteroidota</taxon>
        <taxon>Flavobacteriia</taxon>
        <taxon>Flavobacteriales</taxon>
        <taxon>Candidatus Karelsulcia</taxon>
    </lineage>
</organism>
<dbReference type="FunFam" id="2.40.50.140:FF:000002">
    <property type="entry name" value="Translation initiation factor IF-1"/>
    <property type="match status" value="1"/>
</dbReference>
<protein>
    <recommendedName>
        <fullName evidence="4 5">Translation initiation factor IF-1</fullName>
    </recommendedName>
</protein>
<comment type="function">
    <text evidence="4">One of the essential components for the initiation of protein synthesis. Stabilizes the binding of IF-2 and IF-3 on the 30S subunit to which N-formylmethionyl-tRNA(fMet) subsequently binds. Helps modulate mRNA selection, yielding the 30S pre-initiation complex (PIC). Upon addition of the 50S ribosomal subunit IF-1, IF-2 and IF-3 are released leaving the mature 70S translation initiation complex.</text>
</comment>
<dbReference type="Gene3D" id="2.40.50.140">
    <property type="entry name" value="Nucleic acid-binding proteins"/>
    <property type="match status" value="1"/>
</dbReference>
<keyword evidence="4" id="KW-0699">rRNA-binding</keyword>
<dbReference type="AlphaFoldDB" id="A0A346E0Z3"/>
<evidence type="ECO:0000256" key="2">
    <source>
        <dbReference type="ARBA" id="ARBA00022540"/>
    </source>
</evidence>
<dbReference type="InterPro" id="IPR004368">
    <property type="entry name" value="TIF_IF1"/>
</dbReference>
<evidence type="ECO:0000259" key="6">
    <source>
        <dbReference type="PROSITE" id="PS50832"/>
    </source>
</evidence>
<dbReference type="PROSITE" id="PS50832">
    <property type="entry name" value="S1_IF1_TYPE"/>
    <property type="match status" value="1"/>
</dbReference>
<evidence type="ECO:0000256" key="5">
    <source>
        <dbReference type="NCBIfam" id="TIGR00008"/>
    </source>
</evidence>
<dbReference type="GO" id="GO:0043022">
    <property type="term" value="F:ribosome binding"/>
    <property type="evidence" value="ECO:0007669"/>
    <property type="project" value="UniProtKB-UniRule"/>
</dbReference>
<dbReference type="Pfam" id="PF01176">
    <property type="entry name" value="eIF-1a"/>
    <property type="match status" value="1"/>
</dbReference>
<keyword evidence="4" id="KW-0694">RNA-binding</keyword>
<dbReference type="PANTHER" id="PTHR33370">
    <property type="entry name" value="TRANSLATION INITIATION FACTOR IF-1, CHLOROPLASTIC"/>
    <property type="match status" value="1"/>
</dbReference>
<evidence type="ECO:0000256" key="4">
    <source>
        <dbReference type="HAMAP-Rule" id="MF_00075"/>
    </source>
</evidence>
<comment type="subunit">
    <text evidence="4">Component of the 30S ribosomal translation pre-initiation complex which assembles on the 30S ribosome in the order IF-2 and IF-3, IF-1 and N-formylmethionyl-tRNA(fMet); mRNA recruitment can occur at any time during PIC assembly.</text>
</comment>
<dbReference type="OrthoDB" id="9803250at2"/>
<comment type="similarity">
    <text evidence="1 4">Belongs to the IF-1 family.</text>
</comment>
<proteinExistence type="inferred from homology"/>
<dbReference type="PANTHER" id="PTHR33370:SF1">
    <property type="entry name" value="TRANSLATION INITIATION FACTOR IF-1, CHLOROPLASTIC"/>
    <property type="match status" value="1"/>
</dbReference>
<accession>A0A346E0Z3</accession>
<keyword evidence="3 4" id="KW-0648">Protein biosynthesis</keyword>
<gene>
    <name evidence="4" type="primary">infA</name>
    <name evidence="7" type="ORF">C9I73_111</name>
</gene>
<evidence type="ECO:0000313" key="7">
    <source>
        <dbReference type="EMBL" id="AXN02648.1"/>
    </source>
</evidence>